<feature type="domain" description="F-box" evidence="4">
    <location>
        <begin position="1"/>
        <end position="45"/>
    </location>
</feature>
<feature type="repeat" description="ANK" evidence="3">
    <location>
        <begin position="117"/>
        <end position="149"/>
    </location>
</feature>
<reference evidence="5 6" key="1">
    <citation type="submission" date="2017-10" db="EMBL/GenBank/DDBJ databases">
        <title>Comparative genomics in systemic dimorphic fungi from Ajellomycetaceae.</title>
        <authorList>
            <person name="Munoz J.F."/>
            <person name="Mcewen J.G."/>
            <person name="Clay O.K."/>
            <person name="Cuomo C.A."/>
        </authorList>
    </citation>
    <scope>NUCLEOTIDE SEQUENCE [LARGE SCALE GENOMIC DNA]</scope>
    <source>
        <strain evidence="5 6">UAMH7299</strain>
    </source>
</reference>
<feature type="repeat" description="ANK" evidence="3">
    <location>
        <begin position="220"/>
        <end position="252"/>
    </location>
</feature>
<keyword evidence="2 3" id="KW-0040">ANK repeat</keyword>
<dbReference type="SMART" id="SM00248">
    <property type="entry name" value="ANK"/>
    <property type="match status" value="5"/>
</dbReference>
<dbReference type="SUPFAM" id="SSF48403">
    <property type="entry name" value="Ankyrin repeat"/>
    <property type="match status" value="1"/>
</dbReference>
<comment type="caution">
    <text evidence="5">The sequence shown here is derived from an EMBL/GenBank/DDBJ whole genome shotgun (WGS) entry which is preliminary data.</text>
</comment>
<dbReference type="Pfam" id="PF00023">
    <property type="entry name" value="Ank"/>
    <property type="match status" value="1"/>
</dbReference>
<dbReference type="OrthoDB" id="5353931at2759"/>
<dbReference type="PROSITE" id="PS50297">
    <property type="entry name" value="ANK_REP_REGION"/>
    <property type="match status" value="1"/>
</dbReference>
<dbReference type="Gene3D" id="1.25.40.20">
    <property type="entry name" value="Ankyrin repeat-containing domain"/>
    <property type="match status" value="2"/>
</dbReference>
<evidence type="ECO:0000259" key="4">
    <source>
        <dbReference type="PROSITE" id="PS50181"/>
    </source>
</evidence>
<dbReference type="Proteomes" id="UP000224634">
    <property type="component" value="Unassembled WGS sequence"/>
</dbReference>
<dbReference type="PROSITE" id="PS50181">
    <property type="entry name" value="FBOX"/>
    <property type="match status" value="1"/>
</dbReference>
<protein>
    <recommendedName>
        <fullName evidence="4">F-box domain-containing protein</fullName>
    </recommendedName>
</protein>
<dbReference type="Pfam" id="PF12796">
    <property type="entry name" value="Ank_2"/>
    <property type="match status" value="1"/>
</dbReference>
<dbReference type="InterPro" id="IPR001810">
    <property type="entry name" value="F-box_dom"/>
</dbReference>
<evidence type="ECO:0000256" key="1">
    <source>
        <dbReference type="ARBA" id="ARBA00022737"/>
    </source>
</evidence>
<accession>A0A2B7YF91</accession>
<name>A0A2B7YF91_POLH7</name>
<evidence type="ECO:0000313" key="5">
    <source>
        <dbReference type="EMBL" id="PGH19277.1"/>
    </source>
</evidence>
<dbReference type="STRING" id="1447883.A0A2B7YF91"/>
<dbReference type="PANTHER" id="PTHR24198">
    <property type="entry name" value="ANKYRIN REPEAT AND PROTEIN KINASE DOMAIN-CONTAINING PROTEIN"/>
    <property type="match status" value="1"/>
</dbReference>
<sequence>MALGNIPLETFLEIIQYLGVKDLYSLLLTARWSSALADEQLYKLAPKHKCEAGKGVLQWAIVQQQKKVFERLLQANADIHSGKDSILHILASRGNTELMHSLLAIRNDINFYKQNIWGETALAVAVKENHIGIVTQLLEVGVDPFTDDYRSMLPPAMGHAIVNRNLSMLQLLCDVKDCMVKCKNALEIAVLQPGDGKDIRLQMIRTLLDAGFDPSAMHTEESTPLHTAAHFRLPRVLDIFLDNASNINVQDHVGRTILHRVVQYLPEKIERVIEAGIDTCIRDQWGKTALDLARNQSPGVMRLLAT</sequence>
<keyword evidence="1" id="KW-0677">Repeat</keyword>
<evidence type="ECO:0000313" key="6">
    <source>
        <dbReference type="Proteomes" id="UP000224634"/>
    </source>
</evidence>
<dbReference type="InterPro" id="IPR036770">
    <property type="entry name" value="Ankyrin_rpt-contain_sf"/>
</dbReference>
<dbReference type="InterPro" id="IPR002110">
    <property type="entry name" value="Ankyrin_rpt"/>
</dbReference>
<organism evidence="5 6">
    <name type="scientific">Polytolypa hystricis (strain UAMH7299)</name>
    <dbReference type="NCBI Taxonomy" id="1447883"/>
    <lineage>
        <taxon>Eukaryota</taxon>
        <taxon>Fungi</taxon>
        <taxon>Dikarya</taxon>
        <taxon>Ascomycota</taxon>
        <taxon>Pezizomycotina</taxon>
        <taxon>Eurotiomycetes</taxon>
        <taxon>Eurotiomycetidae</taxon>
        <taxon>Onygenales</taxon>
        <taxon>Onygenales incertae sedis</taxon>
        <taxon>Polytolypa</taxon>
    </lineage>
</organism>
<dbReference type="EMBL" id="PDNA01000049">
    <property type="protein sequence ID" value="PGH19277.1"/>
    <property type="molecule type" value="Genomic_DNA"/>
</dbReference>
<dbReference type="PANTHER" id="PTHR24198:SF165">
    <property type="entry name" value="ANKYRIN REPEAT-CONTAINING PROTEIN-RELATED"/>
    <property type="match status" value="1"/>
</dbReference>
<keyword evidence="6" id="KW-1185">Reference proteome</keyword>
<dbReference type="AlphaFoldDB" id="A0A2B7YF91"/>
<evidence type="ECO:0000256" key="2">
    <source>
        <dbReference type="ARBA" id="ARBA00023043"/>
    </source>
</evidence>
<proteinExistence type="predicted"/>
<gene>
    <name evidence="5" type="ORF">AJ80_04030</name>
</gene>
<evidence type="ECO:0000256" key="3">
    <source>
        <dbReference type="PROSITE-ProRule" id="PRU00023"/>
    </source>
</evidence>
<dbReference type="PROSITE" id="PS50088">
    <property type="entry name" value="ANK_REPEAT"/>
    <property type="match status" value="2"/>
</dbReference>